<feature type="chain" id="PRO_5015596271" description="Outer membrane protein beta-barrel domain-containing protein" evidence="1">
    <location>
        <begin position="16"/>
        <end position="386"/>
    </location>
</feature>
<dbReference type="InterPro" id="IPR025665">
    <property type="entry name" value="Beta-barrel_OMP_2"/>
</dbReference>
<dbReference type="KEGG" id="fpal:HYN49_09130"/>
<accession>A0A2S1SI34</accession>
<dbReference type="EMBL" id="CP029187">
    <property type="protein sequence ID" value="AWI26045.1"/>
    <property type="molecule type" value="Genomic_DNA"/>
</dbReference>
<evidence type="ECO:0000313" key="4">
    <source>
        <dbReference type="Proteomes" id="UP000244937"/>
    </source>
</evidence>
<sequence length="386" mass="43970">MKKYLLLLICFPAIAQIEFVPGYFIDNNNKTTTCLVRDEGWKDNPVTFQYKMSAASEAKIGHISEVSAFGVDDGTQFRRFKVDVDQSSNEINALSASKQPEFSEQTLFLKYLVEGDISLLSYDQGNQRRYFIYKKETDTVEQLICKNYLVDATTIAENNYFRQQLFNALKSEQLTQKDFQNLEYRQSSLIPIFEKYYAGSGQTFTSKEKQISKGSLHFSVSGGINFSGVSFESPTVDANTGVHATPGIGVELESVLPFNHNKWSLFVNPNFHRFEYDGSVSNVKLEVDYKAVNIPLGFRHYMFLQKQSRLFIDGGYNIGVTLSSTLKYGGTEFKLEKGSNMFLGFGYNYKKYSIKSRYNFVQGLISSHTWSIGYGSIQLMLSYQIF</sequence>
<name>A0A2S1SI34_9FLAO</name>
<evidence type="ECO:0000313" key="3">
    <source>
        <dbReference type="EMBL" id="AWI26045.1"/>
    </source>
</evidence>
<dbReference type="AlphaFoldDB" id="A0A2S1SI34"/>
<reference evidence="3 4" key="1">
    <citation type="submission" date="2018-05" db="EMBL/GenBank/DDBJ databases">
        <title>Genome sequencing of Flavobacterium sp. HYN0049.</title>
        <authorList>
            <person name="Yi H."/>
            <person name="Baek C."/>
        </authorList>
    </citation>
    <scope>NUCLEOTIDE SEQUENCE [LARGE SCALE GENOMIC DNA]</scope>
    <source>
        <strain evidence="3 4">HYN0049</strain>
    </source>
</reference>
<gene>
    <name evidence="3" type="ORF">HYN49_09130</name>
</gene>
<organism evidence="3 4">
    <name type="scientific">Flavobacterium pallidum</name>
    <dbReference type="NCBI Taxonomy" id="2172098"/>
    <lineage>
        <taxon>Bacteria</taxon>
        <taxon>Pseudomonadati</taxon>
        <taxon>Bacteroidota</taxon>
        <taxon>Flavobacteriia</taxon>
        <taxon>Flavobacteriales</taxon>
        <taxon>Flavobacteriaceae</taxon>
        <taxon>Flavobacterium</taxon>
    </lineage>
</organism>
<keyword evidence="4" id="KW-1185">Reference proteome</keyword>
<dbReference type="RefSeq" id="WP_108903824.1">
    <property type="nucleotide sequence ID" value="NZ_CP029187.1"/>
</dbReference>
<evidence type="ECO:0000256" key="1">
    <source>
        <dbReference type="SAM" id="SignalP"/>
    </source>
</evidence>
<feature type="signal peptide" evidence="1">
    <location>
        <begin position="1"/>
        <end position="15"/>
    </location>
</feature>
<dbReference type="OrthoDB" id="921445at2"/>
<dbReference type="Pfam" id="PF13568">
    <property type="entry name" value="OMP_b-brl_2"/>
    <property type="match status" value="1"/>
</dbReference>
<protein>
    <recommendedName>
        <fullName evidence="2">Outer membrane protein beta-barrel domain-containing protein</fullName>
    </recommendedName>
</protein>
<evidence type="ECO:0000259" key="2">
    <source>
        <dbReference type="Pfam" id="PF13568"/>
    </source>
</evidence>
<proteinExistence type="predicted"/>
<keyword evidence="1" id="KW-0732">Signal</keyword>
<dbReference type="Proteomes" id="UP000244937">
    <property type="component" value="Chromosome"/>
</dbReference>
<feature type="domain" description="Outer membrane protein beta-barrel" evidence="2">
    <location>
        <begin position="214"/>
        <end position="366"/>
    </location>
</feature>